<evidence type="ECO:0008006" key="3">
    <source>
        <dbReference type="Google" id="ProtNLM"/>
    </source>
</evidence>
<protein>
    <recommendedName>
        <fullName evidence="3">RNase H type-1 domain-containing protein</fullName>
    </recommendedName>
</protein>
<sequence length="105" mass="12199">MEGPENIVLEQSLKFELKSSNNRANYESLEVGVKKVVCNSDSQLVAGHVSGTYQVRDSLLLRYCHRYELKHIRREKNTRVDLLSKLVNTKKTRQHCIVTHKTMRT</sequence>
<organism evidence="1 2">
    <name type="scientific">Mucuna pruriens</name>
    <name type="common">Velvet bean</name>
    <name type="synonym">Dolichos pruriens</name>
    <dbReference type="NCBI Taxonomy" id="157652"/>
    <lineage>
        <taxon>Eukaryota</taxon>
        <taxon>Viridiplantae</taxon>
        <taxon>Streptophyta</taxon>
        <taxon>Embryophyta</taxon>
        <taxon>Tracheophyta</taxon>
        <taxon>Spermatophyta</taxon>
        <taxon>Magnoliopsida</taxon>
        <taxon>eudicotyledons</taxon>
        <taxon>Gunneridae</taxon>
        <taxon>Pentapetalae</taxon>
        <taxon>rosids</taxon>
        <taxon>fabids</taxon>
        <taxon>Fabales</taxon>
        <taxon>Fabaceae</taxon>
        <taxon>Papilionoideae</taxon>
        <taxon>50 kb inversion clade</taxon>
        <taxon>NPAAA clade</taxon>
        <taxon>indigoferoid/millettioid clade</taxon>
        <taxon>Phaseoleae</taxon>
        <taxon>Mucuna</taxon>
    </lineage>
</organism>
<evidence type="ECO:0000313" key="2">
    <source>
        <dbReference type="Proteomes" id="UP000257109"/>
    </source>
</evidence>
<dbReference type="SUPFAM" id="SSF53098">
    <property type="entry name" value="Ribonuclease H-like"/>
    <property type="match status" value="1"/>
</dbReference>
<comment type="caution">
    <text evidence="1">The sequence shown here is derived from an EMBL/GenBank/DDBJ whole genome shotgun (WGS) entry which is preliminary data.</text>
</comment>
<dbReference type="PANTHER" id="PTHR48475:SF2">
    <property type="entry name" value="RIBONUCLEASE H"/>
    <property type="match status" value="1"/>
</dbReference>
<evidence type="ECO:0000313" key="1">
    <source>
        <dbReference type="EMBL" id="RDX81355.1"/>
    </source>
</evidence>
<proteinExistence type="predicted"/>
<dbReference type="AlphaFoldDB" id="A0A371FSN7"/>
<dbReference type="OrthoDB" id="1740909at2759"/>
<dbReference type="EMBL" id="QJKJ01007954">
    <property type="protein sequence ID" value="RDX81355.1"/>
    <property type="molecule type" value="Genomic_DNA"/>
</dbReference>
<name>A0A371FSN7_MUCPR</name>
<gene>
    <name evidence="1" type="ORF">CR513_37983</name>
</gene>
<dbReference type="InterPro" id="IPR012337">
    <property type="entry name" value="RNaseH-like_sf"/>
</dbReference>
<reference evidence="1" key="1">
    <citation type="submission" date="2018-05" db="EMBL/GenBank/DDBJ databases">
        <title>Draft genome of Mucuna pruriens seed.</title>
        <authorList>
            <person name="Nnadi N.E."/>
            <person name="Vos R."/>
            <person name="Hasami M.H."/>
            <person name="Devisetty U.K."/>
            <person name="Aguiy J.C."/>
        </authorList>
    </citation>
    <scope>NUCLEOTIDE SEQUENCE [LARGE SCALE GENOMIC DNA]</scope>
    <source>
        <strain evidence="1">JCA_2017</strain>
    </source>
</reference>
<accession>A0A371FSN7</accession>
<dbReference type="PANTHER" id="PTHR48475">
    <property type="entry name" value="RIBONUCLEASE H"/>
    <property type="match status" value="1"/>
</dbReference>
<dbReference type="Gene3D" id="3.30.420.10">
    <property type="entry name" value="Ribonuclease H-like superfamily/Ribonuclease H"/>
    <property type="match status" value="1"/>
</dbReference>
<dbReference type="InterPro" id="IPR036397">
    <property type="entry name" value="RNaseH_sf"/>
</dbReference>
<dbReference type="Proteomes" id="UP000257109">
    <property type="component" value="Unassembled WGS sequence"/>
</dbReference>
<dbReference type="GO" id="GO:0003676">
    <property type="term" value="F:nucleic acid binding"/>
    <property type="evidence" value="ECO:0007669"/>
    <property type="project" value="InterPro"/>
</dbReference>
<feature type="non-terminal residue" evidence="1">
    <location>
        <position position="1"/>
    </location>
</feature>
<keyword evidence="2" id="KW-1185">Reference proteome</keyword>